<dbReference type="FunFam" id="2.40.128.20:FF:000006">
    <property type="entry name" value="Fatty acid-binding protein, liver"/>
    <property type="match status" value="1"/>
</dbReference>
<evidence type="ECO:0000256" key="5">
    <source>
        <dbReference type="ARBA" id="ARBA00023121"/>
    </source>
</evidence>
<evidence type="ECO:0000256" key="1">
    <source>
        <dbReference type="ARBA" id="ARBA00004496"/>
    </source>
</evidence>
<reference evidence="7" key="2">
    <citation type="submission" date="2025-09" db="UniProtKB">
        <authorList>
            <consortium name="Ensembl"/>
        </authorList>
    </citation>
    <scope>IDENTIFICATION</scope>
</reference>
<name>A0A2K6DW55_MACNE</name>
<feature type="domain" description="Cytosolic fatty-acid binding proteins" evidence="6">
    <location>
        <begin position="49"/>
        <end position="66"/>
    </location>
</feature>
<dbReference type="GO" id="GO:0005737">
    <property type="term" value="C:cytoplasm"/>
    <property type="evidence" value="ECO:0007669"/>
    <property type="project" value="UniProtKB-SubCell"/>
</dbReference>
<evidence type="ECO:0000256" key="4">
    <source>
        <dbReference type="ARBA" id="ARBA00022490"/>
    </source>
</evidence>
<dbReference type="Proteomes" id="UP000233120">
    <property type="component" value="Unassembled WGS sequence"/>
</dbReference>
<keyword evidence="5" id="KW-0446">Lipid-binding</keyword>
<dbReference type="InterPro" id="IPR012674">
    <property type="entry name" value="Calycin"/>
</dbReference>
<dbReference type="InterPro" id="IPR031259">
    <property type="entry name" value="ILBP"/>
</dbReference>
<keyword evidence="8" id="KW-1185">Reference proteome</keyword>
<reference evidence="7" key="1">
    <citation type="submission" date="2025-08" db="UniProtKB">
        <authorList>
            <consortium name="Ensembl"/>
        </authorList>
    </citation>
    <scope>IDENTIFICATION</scope>
</reference>
<dbReference type="Ensembl" id="ENSMNET00000064630.1">
    <property type="protein sequence ID" value="ENSMNEP00000040138.1"/>
    <property type="gene ID" value="ENSMNEG00000042984.1"/>
</dbReference>
<dbReference type="Pfam" id="PF14651">
    <property type="entry name" value="Lipocalin_7"/>
    <property type="match status" value="1"/>
</dbReference>
<gene>
    <name evidence="7" type="primary">FABP6</name>
</gene>
<dbReference type="OMA" id="KCIGIPS"/>
<accession>A0A2K6DW55</accession>
<dbReference type="AlphaFoldDB" id="A0A2K6DW55"/>
<proteinExistence type="inferred from homology"/>
<dbReference type="PRINTS" id="PR00178">
    <property type="entry name" value="FATTYACIDBP"/>
</dbReference>
<sequence>MKTVTVRMVVELQVLTQVAPRKGDLQRMKQKEGRGVGRRREERSMAFTGKFEMESEKNYDEFMKLLGLSSDVIEKARNFKIVTEVQQDGQDFTWSQHYSGGHTMTNKFTVGKESDIQTMGGKKFKATVQMEGGKLVVNFPNYHQTSEIVGDKLVEVSTIGGVTYERVSKRLA</sequence>
<dbReference type="GeneTree" id="ENSGT00940000157139"/>
<dbReference type="InterPro" id="IPR000463">
    <property type="entry name" value="Fatty_acid-bd"/>
</dbReference>
<keyword evidence="3" id="KW-0813">Transport</keyword>
<dbReference type="GO" id="GO:0008289">
    <property type="term" value="F:lipid binding"/>
    <property type="evidence" value="ECO:0007669"/>
    <property type="project" value="UniProtKB-KW"/>
</dbReference>
<comment type="subcellular location">
    <subcellularLocation>
        <location evidence="1">Cytoplasm</location>
    </subcellularLocation>
</comment>
<organism evidence="7 8">
    <name type="scientific">Macaca nemestrina</name>
    <name type="common">Pig-tailed macaque</name>
    <dbReference type="NCBI Taxonomy" id="9545"/>
    <lineage>
        <taxon>Eukaryota</taxon>
        <taxon>Metazoa</taxon>
        <taxon>Chordata</taxon>
        <taxon>Craniata</taxon>
        <taxon>Vertebrata</taxon>
        <taxon>Euteleostomi</taxon>
        <taxon>Mammalia</taxon>
        <taxon>Eutheria</taxon>
        <taxon>Euarchontoglires</taxon>
        <taxon>Primates</taxon>
        <taxon>Haplorrhini</taxon>
        <taxon>Catarrhini</taxon>
        <taxon>Cercopithecidae</taxon>
        <taxon>Cercopithecinae</taxon>
        <taxon>Macaca</taxon>
    </lineage>
</organism>
<dbReference type="STRING" id="9545.ENSMNEP00000040138"/>
<evidence type="ECO:0000256" key="2">
    <source>
        <dbReference type="ARBA" id="ARBA00008390"/>
    </source>
</evidence>
<dbReference type="PROSITE" id="PS00214">
    <property type="entry name" value="FABP"/>
    <property type="match status" value="1"/>
</dbReference>
<dbReference type="CDD" id="cd19446">
    <property type="entry name" value="FABP6"/>
    <property type="match status" value="1"/>
</dbReference>
<evidence type="ECO:0000259" key="6">
    <source>
        <dbReference type="PROSITE" id="PS00214"/>
    </source>
</evidence>
<evidence type="ECO:0000256" key="3">
    <source>
        <dbReference type="ARBA" id="ARBA00022448"/>
    </source>
</evidence>
<evidence type="ECO:0000313" key="7">
    <source>
        <dbReference type="Ensembl" id="ENSMNEP00000040138.1"/>
    </source>
</evidence>
<protein>
    <submittedName>
        <fullName evidence="7">Fatty acid binding protein 6</fullName>
    </submittedName>
</protein>
<comment type="similarity">
    <text evidence="2">Belongs to the calycin superfamily. Fatty-acid binding protein (FABP) family.</text>
</comment>
<evidence type="ECO:0000313" key="8">
    <source>
        <dbReference type="Proteomes" id="UP000233120"/>
    </source>
</evidence>
<keyword evidence="4" id="KW-0963">Cytoplasm</keyword>
<dbReference type="PANTHER" id="PTHR11955">
    <property type="entry name" value="FATTY ACID BINDING PROTEIN"/>
    <property type="match status" value="1"/>
</dbReference>
<dbReference type="Gene3D" id="2.40.128.20">
    <property type="match status" value="1"/>
</dbReference>
<dbReference type="SUPFAM" id="SSF50814">
    <property type="entry name" value="Lipocalins"/>
    <property type="match status" value="1"/>
</dbReference>